<keyword evidence="1" id="KW-0812">Transmembrane</keyword>
<proteinExistence type="predicted"/>
<comment type="caution">
    <text evidence="2">The sequence shown here is derived from an EMBL/GenBank/DDBJ whole genome shotgun (WGS) entry which is preliminary data.</text>
</comment>
<dbReference type="AlphaFoldDB" id="A0A0G1EN03"/>
<dbReference type="Pfam" id="PF07963">
    <property type="entry name" value="N_methyl"/>
    <property type="match status" value="1"/>
</dbReference>
<dbReference type="NCBIfam" id="TIGR02532">
    <property type="entry name" value="IV_pilin_GFxxxE"/>
    <property type="match status" value="1"/>
</dbReference>
<evidence type="ECO:0000256" key="1">
    <source>
        <dbReference type="SAM" id="Phobius"/>
    </source>
</evidence>
<accession>A0A0G1EN03</accession>
<dbReference type="Proteomes" id="UP000034050">
    <property type="component" value="Unassembled WGS sequence"/>
</dbReference>
<dbReference type="InterPro" id="IPR045584">
    <property type="entry name" value="Pilin-like"/>
</dbReference>
<reference evidence="2 3" key="1">
    <citation type="journal article" date="2015" name="Nature">
        <title>rRNA introns, odd ribosomes, and small enigmatic genomes across a large radiation of phyla.</title>
        <authorList>
            <person name="Brown C.T."/>
            <person name="Hug L.A."/>
            <person name="Thomas B.C."/>
            <person name="Sharon I."/>
            <person name="Castelle C.J."/>
            <person name="Singh A."/>
            <person name="Wilkins M.J."/>
            <person name="Williams K.H."/>
            <person name="Banfield J.F."/>
        </authorList>
    </citation>
    <scope>NUCLEOTIDE SEQUENCE [LARGE SCALE GENOMIC DNA]</scope>
</reference>
<name>A0A0G1EN03_9BACT</name>
<dbReference type="InterPro" id="IPR012902">
    <property type="entry name" value="N_methyl_site"/>
</dbReference>
<protein>
    <recommendedName>
        <fullName evidence="4">Prepilin-type N-terminal cleavage/methylation domain-containing protein</fullName>
    </recommendedName>
</protein>
<gene>
    <name evidence="2" type="ORF">UV61_C0030G0005</name>
</gene>
<dbReference type="SUPFAM" id="SSF54523">
    <property type="entry name" value="Pili subunits"/>
    <property type="match status" value="1"/>
</dbReference>
<dbReference type="Gene3D" id="3.30.700.10">
    <property type="entry name" value="Glycoprotein, Type 4 Pilin"/>
    <property type="match status" value="1"/>
</dbReference>
<evidence type="ECO:0008006" key="4">
    <source>
        <dbReference type="Google" id="ProtNLM"/>
    </source>
</evidence>
<sequence length="188" mass="20061">MKKVKSLFGKSIFGSNQGFTLVEMLIVLAIFGVLGVMASSSLFSIFQGASKTEILKEVKQNGDYALSLMEQKIRNAGSVTYIAGTYPCGTTSISGSSIEILNQDDTPTIFSCTNNVLQQQLGLAAASNLTNSTVEVVDCNSVFSCVKSDTSNIPVVTIQFSLTQSNASANLSESSTQVFKTRVSLRNK</sequence>
<evidence type="ECO:0000313" key="2">
    <source>
        <dbReference type="EMBL" id="KKS84421.1"/>
    </source>
</evidence>
<evidence type="ECO:0000313" key="3">
    <source>
        <dbReference type="Proteomes" id="UP000034050"/>
    </source>
</evidence>
<dbReference type="STRING" id="1618446.UV61_C0030G0005"/>
<dbReference type="EMBL" id="LCFD01000030">
    <property type="protein sequence ID" value="KKS84421.1"/>
    <property type="molecule type" value="Genomic_DNA"/>
</dbReference>
<feature type="transmembrane region" description="Helical" evidence="1">
    <location>
        <begin position="21"/>
        <end position="46"/>
    </location>
</feature>
<dbReference type="PROSITE" id="PS00409">
    <property type="entry name" value="PROKAR_NTER_METHYL"/>
    <property type="match status" value="1"/>
</dbReference>
<organism evidence="2 3">
    <name type="scientific">Candidatus Gottesmanbacteria bacterium GW2011_GWB1_43_11</name>
    <dbReference type="NCBI Taxonomy" id="1618446"/>
    <lineage>
        <taxon>Bacteria</taxon>
        <taxon>Candidatus Gottesmaniibacteriota</taxon>
    </lineage>
</organism>
<keyword evidence="1" id="KW-1133">Transmembrane helix</keyword>
<keyword evidence="1" id="KW-0472">Membrane</keyword>